<gene>
    <name evidence="1" type="ORF">HMPREF3221_02365</name>
</gene>
<dbReference type="Proteomes" id="UP000070401">
    <property type="component" value="Unassembled WGS sequence"/>
</dbReference>
<dbReference type="EMBL" id="LRPY01000269">
    <property type="protein sequence ID" value="KXA13657.1"/>
    <property type="molecule type" value="Genomic_DNA"/>
</dbReference>
<sequence>IRLASKTAVGKAATLIVIGGKMVLDGINGAKEIEKIPISSKQANKMKRIAPEFYKSAEDIFKIEEKTDTSDISLLRMAEDYYKNSQTADERVANDVGYV</sequence>
<proteinExistence type="predicted"/>
<feature type="non-terminal residue" evidence="1">
    <location>
        <position position="1"/>
    </location>
</feature>
<accession>A0A133NBI3</accession>
<protein>
    <submittedName>
        <fullName evidence="1">Uncharacterized protein</fullName>
    </submittedName>
</protein>
<name>A0A133NBI3_FUSNU</name>
<evidence type="ECO:0000313" key="2">
    <source>
        <dbReference type="Proteomes" id="UP000070401"/>
    </source>
</evidence>
<keyword evidence="2" id="KW-1185">Reference proteome</keyword>
<feature type="non-terminal residue" evidence="1">
    <location>
        <position position="99"/>
    </location>
</feature>
<dbReference type="AlphaFoldDB" id="A0A133NBI3"/>
<dbReference type="RefSeq" id="WP_187151721.1">
    <property type="nucleotide sequence ID" value="NZ_KQ956794.1"/>
</dbReference>
<comment type="caution">
    <text evidence="1">The sequence shown here is derived from an EMBL/GenBank/DDBJ whole genome shotgun (WGS) entry which is preliminary data.</text>
</comment>
<reference evidence="2" key="1">
    <citation type="submission" date="2016-01" db="EMBL/GenBank/DDBJ databases">
        <authorList>
            <person name="Mitreva M."/>
            <person name="Pepin K.H."/>
            <person name="Mihindukulasuriya K.A."/>
            <person name="Fulton R."/>
            <person name="Fronick C."/>
            <person name="O'Laughlin M."/>
            <person name="Miner T."/>
            <person name="Herter B."/>
            <person name="Rosa B.A."/>
            <person name="Cordes M."/>
            <person name="Tomlinson C."/>
            <person name="Wollam A."/>
            <person name="Palsikar V.B."/>
            <person name="Mardis E.R."/>
            <person name="Wilson R.K."/>
        </authorList>
    </citation>
    <scope>NUCLEOTIDE SEQUENCE [LARGE SCALE GENOMIC DNA]</scope>
    <source>
        <strain evidence="2">MJR7757B</strain>
    </source>
</reference>
<organism evidence="1 2">
    <name type="scientific">Fusobacterium nucleatum</name>
    <dbReference type="NCBI Taxonomy" id="851"/>
    <lineage>
        <taxon>Bacteria</taxon>
        <taxon>Fusobacteriati</taxon>
        <taxon>Fusobacteriota</taxon>
        <taxon>Fusobacteriia</taxon>
        <taxon>Fusobacteriales</taxon>
        <taxon>Fusobacteriaceae</taxon>
        <taxon>Fusobacterium</taxon>
    </lineage>
</organism>
<evidence type="ECO:0000313" key="1">
    <source>
        <dbReference type="EMBL" id="KXA13657.1"/>
    </source>
</evidence>
<dbReference type="PATRIC" id="fig|851.8.peg.2388"/>